<dbReference type="PRINTS" id="PR01248">
    <property type="entry name" value="TYPE1KERATIN"/>
</dbReference>
<gene>
    <name evidence="7" type="primary">LOC103361484</name>
</gene>
<dbReference type="FunFam" id="1.20.5.1160:FF:000002">
    <property type="entry name" value="Type I keratin 10"/>
    <property type="match status" value="1"/>
</dbReference>
<dbReference type="PANTHER" id="PTHR23239:SF367">
    <property type="entry name" value="KERATIN 15-RELATED"/>
    <property type="match status" value="1"/>
</dbReference>
<keyword evidence="6" id="KW-1185">Reference proteome</keyword>
<organism evidence="6 7">
    <name type="scientific">Stegastes partitus</name>
    <name type="common">bicolor damselfish</name>
    <dbReference type="NCBI Taxonomy" id="144197"/>
    <lineage>
        <taxon>Eukaryota</taxon>
        <taxon>Metazoa</taxon>
        <taxon>Chordata</taxon>
        <taxon>Craniata</taxon>
        <taxon>Vertebrata</taxon>
        <taxon>Euteleostomi</taxon>
        <taxon>Actinopterygii</taxon>
        <taxon>Neopterygii</taxon>
        <taxon>Teleostei</taxon>
        <taxon>Neoteleostei</taxon>
        <taxon>Acanthomorphata</taxon>
        <taxon>Ovalentaria</taxon>
        <taxon>Pomacentridae</taxon>
        <taxon>Stegastes</taxon>
    </lineage>
</organism>
<dbReference type="Gene3D" id="1.20.5.1160">
    <property type="entry name" value="Vasodilator-stimulated phosphoprotein"/>
    <property type="match status" value="1"/>
</dbReference>
<dbReference type="GO" id="GO:0005882">
    <property type="term" value="C:intermediate filament"/>
    <property type="evidence" value="ECO:0007669"/>
    <property type="project" value="UniProtKB-KW"/>
</dbReference>
<dbReference type="SUPFAM" id="SSF64593">
    <property type="entry name" value="Intermediate filament protein, coiled coil region"/>
    <property type="match status" value="2"/>
</dbReference>
<dbReference type="AlphaFoldDB" id="A0A9Y4MXB5"/>
<evidence type="ECO:0000313" key="7">
    <source>
        <dbReference type="RefSeq" id="XP_008285791.1"/>
    </source>
</evidence>
<evidence type="ECO:0000259" key="5">
    <source>
        <dbReference type="PROSITE" id="PS51842"/>
    </source>
</evidence>
<dbReference type="Proteomes" id="UP000694891">
    <property type="component" value="Unplaced"/>
</dbReference>
<dbReference type="PROSITE" id="PS51842">
    <property type="entry name" value="IF_ROD_2"/>
    <property type="match status" value="1"/>
</dbReference>
<dbReference type="GO" id="GO:0005198">
    <property type="term" value="F:structural molecule activity"/>
    <property type="evidence" value="ECO:0007669"/>
    <property type="project" value="InterPro"/>
</dbReference>
<dbReference type="FunFam" id="1.20.5.500:FF:000001">
    <property type="entry name" value="Type II keratin 23"/>
    <property type="match status" value="1"/>
</dbReference>
<dbReference type="RefSeq" id="XP_008285791.1">
    <property type="nucleotide sequence ID" value="XM_008287569.1"/>
</dbReference>
<feature type="domain" description="IF rod" evidence="5">
    <location>
        <begin position="73"/>
        <end position="384"/>
    </location>
</feature>
<sequence>MSTQNRIYASRRANSVYAGAGGNEVRISSYAGPRNFASVNRSGFSGSGFSGSGMSGGGGFDLADAIPDINDNKKATMQNLNDRLASYLDKVRKLEAANADLELKIRQFLESKTKPEGHDCSAYMAVINGLQEQILDGTRVNGGLYLAIDNAKLAADDFKVKYENELAMRQSVEADIAGLRRLLDELTLARSDLEMQIEGLKEELILLKRNHEEDLLGLRAQMSGQVNVEVDAAPQQDLSVVMAEIREHYETVASKNRKELETWFQAKRDTLNKEVASSTEILQTSRSEVTEVKRTLQALEIELQSQLSMKSSLEGTLADTQNRYAMMLVSYQNQVSMLEEQLMQLKADLERQSQEYQMLLDIKTRLELEIAEYRRLLDGELLSAPQSSTTTTTRRVVIVTKEVTEDGETTSETTEIS</sequence>
<keyword evidence="3 4" id="KW-0175">Coiled coil</keyword>
<dbReference type="InterPro" id="IPR039008">
    <property type="entry name" value="IF_rod_dom"/>
</dbReference>
<feature type="coiled-coil region" evidence="4">
    <location>
        <begin position="70"/>
        <end position="111"/>
    </location>
</feature>
<dbReference type="InterPro" id="IPR002957">
    <property type="entry name" value="Keratin_I"/>
</dbReference>
<evidence type="ECO:0000256" key="4">
    <source>
        <dbReference type="SAM" id="Coils"/>
    </source>
</evidence>
<feature type="coiled-coil region" evidence="4">
    <location>
        <begin position="328"/>
        <end position="369"/>
    </location>
</feature>
<dbReference type="Gene3D" id="1.20.5.500">
    <property type="entry name" value="Single helix bin"/>
    <property type="match status" value="1"/>
</dbReference>
<accession>A0A9Y4MXB5</accession>
<dbReference type="Gene3D" id="1.20.5.170">
    <property type="match status" value="1"/>
</dbReference>
<name>A0A9Y4MXB5_9TELE</name>
<proteinExistence type="predicted"/>
<reference evidence="7" key="1">
    <citation type="submission" date="2025-08" db="UniProtKB">
        <authorList>
            <consortium name="RefSeq"/>
        </authorList>
    </citation>
    <scope>IDENTIFICATION</scope>
</reference>
<protein>
    <submittedName>
        <fullName evidence="7">Keratin, type I cytoskeletal 13-like</fullName>
    </submittedName>
</protein>
<dbReference type="SMART" id="SM01391">
    <property type="entry name" value="Filament"/>
    <property type="match status" value="1"/>
</dbReference>
<dbReference type="PANTHER" id="PTHR23239">
    <property type="entry name" value="INTERMEDIATE FILAMENT"/>
    <property type="match status" value="1"/>
</dbReference>
<dbReference type="GeneID" id="103361484"/>
<evidence type="ECO:0000313" key="6">
    <source>
        <dbReference type="Proteomes" id="UP000694891"/>
    </source>
</evidence>
<evidence type="ECO:0000256" key="3">
    <source>
        <dbReference type="ARBA" id="ARBA00023054"/>
    </source>
</evidence>
<evidence type="ECO:0000256" key="2">
    <source>
        <dbReference type="ARBA" id="ARBA00022754"/>
    </source>
</evidence>
<evidence type="ECO:0000256" key="1">
    <source>
        <dbReference type="ARBA" id="ARBA00022744"/>
    </source>
</evidence>
<dbReference type="Pfam" id="PF00038">
    <property type="entry name" value="Filament"/>
    <property type="match status" value="1"/>
</dbReference>
<keyword evidence="1" id="KW-0416">Keratin</keyword>
<feature type="coiled-coil region" evidence="4">
    <location>
        <begin position="169"/>
        <end position="210"/>
    </location>
</feature>
<keyword evidence="2" id="KW-0403">Intermediate filament</keyword>
<dbReference type="FunFam" id="1.20.5.170:FF:000002">
    <property type="entry name" value="Type I keratin KA11"/>
    <property type="match status" value="1"/>
</dbReference>